<name>A0A3N4KUS2_9PEZI</name>
<proteinExistence type="predicted"/>
<dbReference type="AlphaFoldDB" id="A0A3N4KUS2"/>
<evidence type="ECO:0000256" key="1">
    <source>
        <dbReference type="SAM" id="Coils"/>
    </source>
</evidence>
<evidence type="ECO:0000256" key="2">
    <source>
        <dbReference type="SAM" id="MobiDB-lite"/>
    </source>
</evidence>
<keyword evidence="4" id="KW-1185">Reference proteome</keyword>
<evidence type="ECO:0000313" key="4">
    <source>
        <dbReference type="Proteomes" id="UP000277580"/>
    </source>
</evidence>
<accession>A0A3N4KUS2</accession>
<protein>
    <submittedName>
        <fullName evidence="3">Uncharacterized protein</fullName>
    </submittedName>
</protein>
<organism evidence="3 4">
    <name type="scientific">Morchella conica CCBAS932</name>
    <dbReference type="NCBI Taxonomy" id="1392247"/>
    <lineage>
        <taxon>Eukaryota</taxon>
        <taxon>Fungi</taxon>
        <taxon>Dikarya</taxon>
        <taxon>Ascomycota</taxon>
        <taxon>Pezizomycotina</taxon>
        <taxon>Pezizomycetes</taxon>
        <taxon>Pezizales</taxon>
        <taxon>Morchellaceae</taxon>
        <taxon>Morchella</taxon>
    </lineage>
</organism>
<keyword evidence="1" id="KW-0175">Coiled coil</keyword>
<dbReference type="Proteomes" id="UP000277580">
    <property type="component" value="Unassembled WGS sequence"/>
</dbReference>
<evidence type="ECO:0000313" key="3">
    <source>
        <dbReference type="EMBL" id="RPB14260.1"/>
    </source>
</evidence>
<gene>
    <name evidence="3" type="ORF">P167DRAFT_563769</name>
</gene>
<feature type="region of interest" description="Disordered" evidence="2">
    <location>
        <begin position="25"/>
        <end position="47"/>
    </location>
</feature>
<feature type="coiled-coil region" evidence="1">
    <location>
        <begin position="213"/>
        <end position="250"/>
    </location>
</feature>
<dbReference type="InParanoid" id="A0A3N4KUS2"/>
<reference evidence="3 4" key="1">
    <citation type="journal article" date="2018" name="Nat. Ecol. Evol.">
        <title>Pezizomycetes genomes reveal the molecular basis of ectomycorrhizal truffle lifestyle.</title>
        <authorList>
            <person name="Murat C."/>
            <person name="Payen T."/>
            <person name="Noel B."/>
            <person name="Kuo A."/>
            <person name="Morin E."/>
            <person name="Chen J."/>
            <person name="Kohler A."/>
            <person name="Krizsan K."/>
            <person name="Balestrini R."/>
            <person name="Da Silva C."/>
            <person name="Montanini B."/>
            <person name="Hainaut M."/>
            <person name="Levati E."/>
            <person name="Barry K.W."/>
            <person name="Belfiori B."/>
            <person name="Cichocki N."/>
            <person name="Clum A."/>
            <person name="Dockter R.B."/>
            <person name="Fauchery L."/>
            <person name="Guy J."/>
            <person name="Iotti M."/>
            <person name="Le Tacon F."/>
            <person name="Lindquist E.A."/>
            <person name="Lipzen A."/>
            <person name="Malagnac F."/>
            <person name="Mello A."/>
            <person name="Molinier V."/>
            <person name="Miyauchi S."/>
            <person name="Poulain J."/>
            <person name="Riccioni C."/>
            <person name="Rubini A."/>
            <person name="Sitrit Y."/>
            <person name="Splivallo R."/>
            <person name="Traeger S."/>
            <person name="Wang M."/>
            <person name="Zifcakova L."/>
            <person name="Wipf D."/>
            <person name="Zambonelli A."/>
            <person name="Paolocci F."/>
            <person name="Nowrousian M."/>
            <person name="Ottonello S."/>
            <person name="Baldrian P."/>
            <person name="Spatafora J.W."/>
            <person name="Henrissat B."/>
            <person name="Nagy L.G."/>
            <person name="Aury J.M."/>
            <person name="Wincker P."/>
            <person name="Grigoriev I.V."/>
            <person name="Bonfante P."/>
            <person name="Martin F.M."/>
        </authorList>
    </citation>
    <scope>NUCLEOTIDE SEQUENCE [LARGE SCALE GENOMIC DNA]</scope>
    <source>
        <strain evidence="3 4">CCBAS932</strain>
    </source>
</reference>
<sequence>MYTALTLIRVETTSTALLIEEARKERSEDITTGPLHGKPSLEHSGNNGWIDPRIHMSKLSETYSTDWTRRKSHGLNMFVAPSDIFWTFEASSGGQKHVDNQAVFNRSTITQKPNRVISLESLSSSSVKMCKCNMSKLRNNLSPVSPHLSIQRTRRRKNTLTSRMPFILESEISGLRALKKHVETSHRPFDKYVPYKPGRKAHSGEIVVERERWEELMLEKKGAEERLEELEQLIEDAERGLRELQIIESEEMQASFW</sequence>
<dbReference type="OrthoDB" id="10576830at2759"/>
<dbReference type="EMBL" id="ML119118">
    <property type="protein sequence ID" value="RPB14260.1"/>
    <property type="molecule type" value="Genomic_DNA"/>
</dbReference>